<protein>
    <submittedName>
        <fullName evidence="2">Uncharacterized protein</fullName>
    </submittedName>
</protein>
<reference evidence="2" key="1">
    <citation type="submission" date="2020-08" db="EMBL/GenBank/DDBJ databases">
        <title>Genome sequencing and assembly of the red palm weevil Rhynchophorus ferrugineus.</title>
        <authorList>
            <person name="Dias G.B."/>
            <person name="Bergman C.M."/>
            <person name="Manee M."/>
        </authorList>
    </citation>
    <scope>NUCLEOTIDE SEQUENCE</scope>
    <source>
        <strain evidence="2">AA-2017</strain>
        <tissue evidence="2">Whole larva</tissue>
    </source>
</reference>
<evidence type="ECO:0000313" key="3">
    <source>
        <dbReference type="Proteomes" id="UP000625711"/>
    </source>
</evidence>
<dbReference type="EMBL" id="JAACXV010011148">
    <property type="protein sequence ID" value="KAF7275172.1"/>
    <property type="molecule type" value="Genomic_DNA"/>
</dbReference>
<keyword evidence="1" id="KW-0812">Transmembrane</keyword>
<dbReference type="AlphaFoldDB" id="A0A834IJE0"/>
<proteinExistence type="predicted"/>
<dbReference type="OrthoDB" id="10051815at2759"/>
<keyword evidence="1" id="KW-0472">Membrane</keyword>
<gene>
    <name evidence="2" type="ORF">GWI33_012115</name>
</gene>
<evidence type="ECO:0000313" key="2">
    <source>
        <dbReference type="EMBL" id="KAF7275172.1"/>
    </source>
</evidence>
<keyword evidence="3" id="KW-1185">Reference proteome</keyword>
<comment type="caution">
    <text evidence="2">The sequence shown here is derived from an EMBL/GenBank/DDBJ whole genome shotgun (WGS) entry which is preliminary data.</text>
</comment>
<name>A0A834IJE0_RHYFE</name>
<evidence type="ECO:0000256" key="1">
    <source>
        <dbReference type="SAM" id="Phobius"/>
    </source>
</evidence>
<organism evidence="2 3">
    <name type="scientific">Rhynchophorus ferrugineus</name>
    <name type="common">Red palm weevil</name>
    <name type="synonym">Curculio ferrugineus</name>
    <dbReference type="NCBI Taxonomy" id="354439"/>
    <lineage>
        <taxon>Eukaryota</taxon>
        <taxon>Metazoa</taxon>
        <taxon>Ecdysozoa</taxon>
        <taxon>Arthropoda</taxon>
        <taxon>Hexapoda</taxon>
        <taxon>Insecta</taxon>
        <taxon>Pterygota</taxon>
        <taxon>Neoptera</taxon>
        <taxon>Endopterygota</taxon>
        <taxon>Coleoptera</taxon>
        <taxon>Polyphaga</taxon>
        <taxon>Cucujiformia</taxon>
        <taxon>Curculionidae</taxon>
        <taxon>Dryophthorinae</taxon>
        <taxon>Rhynchophorus</taxon>
    </lineage>
</organism>
<dbReference type="Proteomes" id="UP000625711">
    <property type="component" value="Unassembled WGS sequence"/>
</dbReference>
<feature type="transmembrane region" description="Helical" evidence="1">
    <location>
        <begin position="26"/>
        <end position="51"/>
    </location>
</feature>
<accession>A0A834IJE0</accession>
<keyword evidence="1" id="KW-1133">Transmembrane helix</keyword>
<sequence length="97" mass="10987">MDCATITSVYTQGCLYRLSAIISQCAVLLTIGTLCVSLIQILGIVFSHMLAKSIRKLKTQKLVEEEERRRQFYEQVLSSRVETPKQDIAYTVQESEA</sequence>